<accession>A0A081C7X7</accession>
<evidence type="ECO:0000313" key="2">
    <source>
        <dbReference type="Proteomes" id="UP000030661"/>
    </source>
</evidence>
<dbReference type="GO" id="GO:0016787">
    <property type="term" value="F:hydrolase activity"/>
    <property type="evidence" value="ECO:0007669"/>
    <property type="project" value="UniProtKB-KW"/>
</dbReference>
<dbReference type="Gene3D" id="1.10.4080.10">
    <property type="entry name" value="ADP-ribosylation/Crystallin J1"/>
    <property type="match status" value="1"/>
</dbReference>
<evidence type="ECO:0000313" key="1">
    <source>
        <dbReference type="EMBL" id="GAK60682.1"/>
    </source>
</evidence>
<dbReference type="InterPro" id="IPR036705">
    <property type="entry name" value="Ribosyl_crysJ1_sf"/>
</dbReference>
<keyword evidence="2" id="KW-1185">Reference proteome</keyword>
<dbReference type="STRING" id="1499967.U27_00580"/>
<protein>
    <submittedName>
        <fullName evidence="1">ADP-ribosylglycohydrolase</fullName>
    </submittedName>
</protein>
<dbReference type="AlphaFoldDB" id="A0A081C7X7"/>
<dbReference type="SUPFAM" id="SSF101478">
    <property type="entry name" value="ADP-ribosylglycohydrolase"/>
    <property type="match status" value="1"/>
</dbReference>
<proteinExistence type="predicted"/>
<dbReference type="Proteomes" id="UP000030661">
    <property type="component" value="Unassembled WGS sequence"/>
</dbReference>
<sequence length="95" mass="10551">MLGAIAGDVIGSVYEHRPIKTTDFPLFHQYSRFTDDTVLTIAIADAILYHRDYASTLKSFGRKYPDAGYGGAFLEWIFASENQPTTVGEMVRPCG</sequence>
<reference evidence="1" key="1">
    <citation type="journal article" date="2015" name="PeerJ">
        <title>First genomic representation of candidate bacterial phylum KSB3 points to enhanced environmental sensing as a trigger of wastewater bulking.</title>
        <authorList>
            <person name="Sekiguchi Y."/>
            <person name="Ohashi A."/>
            <person name="Parks D.H."/>
            <person name="Yamauchi T."/>
            <person name="Tyson G.W."/>
            <person name="Hugenholtz P."/>
        </authorList>
    </citation>
    <scope>NUCLEOTIDE SEQUENCE [LARGE SCALE GENOMIC DNA]</scope>
</reference>
<organism evidence="1">
    <name type="scientific">Vecturithrix granuli</name>
    <dbReference type="NCBI Taxonomy" id="1499967"/>
    <lineage>
        <taxon>Bacteria</taxon>
        <taxon>Candidatus Moduliflexota</taxon>
        <taxon>Candidatus Vecturitrichia</taxon>
        <taxon>Candidatus Vecturitrichales</taxon>
        <taxon>Candidatus Vecturitrichaceae</taxon>
        <taxon>Candidatus Vecturithrix</taxon>
    </lineage>
</organism>
<name>A0A081C7X7_VECG1</name>
<dbReference type="EMBL" id="DF820474">
    <property type="protein sequence ID" value="GAK60682.1"/>
    <property type="molecule type" value="Genomic_DNA"/>
</dbReference>
<dbReference type="eggNOG" id="COG1397">
    <property type="taxonomic scope" value="Bacteria"/>
</dbReference>
<dbReference type="HOGENOM" id="CLU_2367102_0_0_0"/>
<keyword evidence="1" id="KW-0378">Hydrolase</keyword>
<gene>
    <name evidence="1" type="ORF">U27_00580</name>
</gene>